<dbReference type="EMBL" id="JANFPJ010000055">
    <property type="protein sequence ID" value="MDT7526936.1"/>
    <property type="molecule type" value="Genomic_DNA"/>
</dbReference>
<accession>A0ABU3L1D3</accession>
<dbReference type="RefSeq" id="WP_313933457.1">
    <property type="nucleotide sequence ID" value="NZ_JANFPJ010000055.1"/>
</dbReference>
<evidence type="ECO:0000313" key="2">
    <source>
        <dbReference type="EMBL" id="MDT7526936.1"/>
    </source>
</evidence>
<proteinExistence type="predicted"/>
<feature type="domain" description="DNA mimic protein DMP19 C-terminal" evidence="1">
    <location>
        <begin position="24"/>
        <end position="134"/>
    </location>
</feature>
<organism evidence="2 3">
    <name type="scientific">Pseudidiomarina fusca</name>
    <dbReference type="NCBI Taxonomy" id="2965078"/>
    <lineage>
        <taxon>Bacteria</taxon>
        <taxon>Pseudomonadati</taxon>
        <taxon>Pseudomonadota</taxon>
        <taxon>Gammaproteobacteria</taxon>
        <taxon>Alteromonadales</taxon>
        <taxon>Idiomarinaceae</taxon>
        <taxon>Pseudidiomarina</taxon>
    </lineage>
</organism>
<name>A0ABU3L1D3_9GAMM</name>
<keyword evidence="3" id="KW-1185">Reference proteome</keyword>
<comment type="caution">
    <text evidence="2">The sequence shown here is derived from an EMBL/GenBank/DDBJ whole genome shotgun (WGS) entry which is preliminary data.</text>
</comment>
<dbReference type="Proteomes" id="UP001305027">
    <property type="component" value="Unassembled WGS sequence"/>
</dbReference>
<dbReference type="Gene3D" id="1.20.1420.60">
    <property type="match status" value="1"/>
</dbReference>
<sequence>MNIEQAFEKSLIEFESKGFDGIGEPERVLATIWAVEAEVNNGGFDQLFYNTAGDIAFYAAKALSAIGAHKMAGITQKALDLFGEGGPPRDRDERVEALESISEKHEEYLNKLDYEFTEYPDNIQELLFTYVQSNF</sequence>
<evidence type="ECO:0000259" key="1">
    <source>
        <dbReference type="Pfam" id="PF14300"/>
    </source>
</evidence>
<reference evidence="2 3" key="1">
    <citation type="submission" date="2022-07" db="EMBL/GenBank/DDBJ databases">
        <title>Pseudidiomarina sp. nov, a marine bacterium isolated from Pacific Ocean.</title>
        <authorList>
            <person name="Wang Y."/>
        </authorList>
    </citation>
    <scope>NUCLEOTIDE SEQUENCE [LARGE SCALE GENOMIC DNA]</scope>
    <source>
        <strain evidence="2 3">GXY010</strain>
    </source>
</reference>
<dbReference type="Pfam" id="PF14300">
    <property type="entry name" value="DMP19"/>
    <property type="match status" value="1"/>
</dbReference>
<dbReference type="InterPro" id="IPR025402">
    <property type="entry name" value="DMP19_C"/>
</dbReference>
<evidence type="ECO:0000313" key="3">
    <source>
        <dbReference type="Proteomes" id="UP001305027"/>
    </source>
</evidence>
<gene>
    <name evidence="2" type="ORF">NOG12_12730</name>
</gene>
<protein>
    <submittedName>
        <fullName evidence="2">DMP19 family protein</fullName>
    </submittedName>
</protein>